<dbReference type="EMBL" id="BJXN01000008">
    <property type="protein sequence ID" value="GEM89988.1"/>
    <property type="molecule type" value="Genomic_DNA"/>
</dbReference>
<dbReference type="AlphaFoldDB" id="A0A511RK12"/>
<reference evidence="2 3" key="1">
    <citation type="submission" date="2019-07" db="EMBL/GenBank/DDBJ databases">
        <title>Whole genome shotgun sequence of Oceanithermus desulfurans NBRC 100063.</title>
        <authorList>
            <person name="Hosoyama A."/>
            <person name="Uohara A."/>
            <person name="Ohji S."/>
            <person name="Ichikawa N."/>
        </authorList>
    </citation>
    <scope>NUCLEOTIDE SEQUENCE [LARGE SCALE GENOMIC DNA]</scope>
    <source>
        <strain evidence="2 3">NBRC 100063</strain>
    </source>
</reference>
<comment type="caution">
    <text evidence="2">The sequence shown here is derived from an EMBL/GenBank/DDBJ whole genome shotgun (WGS) entry which is preliminary data.</text>
</comment>
<sequence length="218" mass="22690">MRRLWLELTLTPLPLAALVAGLLAALWINPYTLYLSGASGPLAVRLLDVVAFVVGAMLGAQLLTPEEQGRTHEVVAARPSGVSGVLLYRIALVLGAWLVASYWMAALLLWSDPGRNAVLLTLTFFASGAAGLALALAVLARTGSPTLAMSAGALVLGVFLALRAGGLATGALELFPAYAFYPDGLLLRSKALWLLVAALLAAYAVAAVHRPVAFMNGD</sequence>
<feature type="transmembrane region" description="Helical" evidence="1">
    <location>
        <begin position="85"/>
        <end position="105"/>
    </location>
</feature>
<dbReference type="Proteomes" id="UP000321827">
    <property type="component" value="Unassembled WGS sequence"/>
</dbReference>
<keyword evidence="1" id="KW-0812">Transmembrane</keyword>
<gene>
    <name evidence="2" type="ORF">ODE01S_14220</name>
</gene>
<keyword evidence="1" id="KW-0472">Membrane</keyword>
<keyword evidence="1" id="KW-1133">Transmembrane helix</keyword>
<organism evidence="2 3">
    <name type="scientific">Oceanithermus desulfurans NBRC 100063</name>
    <dbReference type="NCBI Taxonomy" id="1227550"/>
    <lineage>
        <taxon>Bacteria</taxon>
        <taxon>Thermotogati</taxon>
        <taxon>Deinococcota</taxon>
        <taxon>Deinococci</taxon>
        <taxon>Thermales</taxon>
        <taxon>Thermaceae</taxon>
        <taxon>Oceanithermus</taxon>
    </lineage>
</organism>
<feature type="transmembrane region" description="Helical" evidence="1">
    <location>
        <begin position="43"/>
        <end position="64"/>
    </location>
</feature>
<protein>
    <submittedName>
        <fullName evidence="2">Uncharacterized protein</fullName>
    </submittedName>
</protein>
<evidence type="ECO:0000256" key="1">
    <source>
        <dbReference type="SAM" id="Phobius"/>
    </source>
</evidence>
<name>A0A511RK12_9DEIN</name>
<feature type="transmembrane region" description="Helical" evidence="1">
    <location>
        <begin position="151"/>
        <end position="171"/>
    </location>
</feature>
<feature type="transmembrane region" description="Helical" evidence="1">
    <location>
        <begin position="117"/>
        <end position="139"/>
    </location>
</feature>
<evidence type="ECO:0000313" key="2">
    <source>
        <dbReference type="EMBL" id="GEM89988.1"/>
    </source>
</evidence>
<proteinExistence type="predicted"/>
<dbReference type="RefSeq" id="WP_147147326.1">
    <property type="nucleotide sequence ID" value="NZ_BJXN01000008.1"/>
</dbReference>
<evidence type="ECO:0000313" key="3">
    <source>
        <dbReference type="Proteomes" id="UP000321827"/>
    </source>
</evidence>
<feature type="transmembrane region" description="Helical" evidence="1">
    <location>
        <begin position="191"/>
        <end position="208"/>
    </location>
</feature>
<accession>A0A511RK12</accession>